<evidence type="ECO:0000313" key="2">
    <source>
        <dbReference type="EMBL" id="PTM54907.1"/>
    </source>
</evidence>
<keyword evidence="3" id="KW-1185">Reference proteome</keyword>
<name>A0A2T4Z299_9HYPH</name>
<reference evidence="2 3" key="1">
    <citation type="submission" date="2018-04" db="EMBL/GenBank/DDBJ databases">
        <title>Genomic Encyclopedia of Archaeal and Bacterial Type Strains, Phase II (KMG-II): from individual species to whole genera.</title>
        <authorList>
            <person name="Goeker M."/>
        </authorList>
    </citation>
    <scope>NUCLEOTIDE SEQUENCE [LARGE SCALE GENOMIC DNA]</scope>
    <source>
        <strain evidence="2 3">DSM 25521</strain>
    </source>
</reference>
<keyword evidence="1" id="KW-0732">Signal</keyword>
<organism evidence="2 3">
    <name type="scientific">Phreatobacter oligotrophus</name>
    <dbReference type="NCBI Taxonomy" id="1122261"/>
    <lineage>
        <taxon>Bacteria</taxon>
        <taxon>Pseudomonadati</taxon>
        <taxon>Pseudomonadota</taxon>
        <taxon>Alphaproteobacteria</taxon>
        <taxon>Hyphomicrobiales</taxon>
        <taxon>Phreatobacteraceae</taxon>
        <taxon>Phreatobacter</taxon>
    </lineage>
</organism>
<dbReference type="Proteomes" id="UP000241808">
    <property type="component" value="Unassembled WGS sequence"/>
</dbReference>
<feature type="chain" id="PRO_5015420536" evidence="1">
    <location>
        <begin position="20"/>
        <end position="77"/>
    </location>
</feature>
<evidence type="ECO:0000256" key="1">
    <source>
        <dbReference type="SAM" id="SignalP"/>
    </source>
</evidence>
<gene>
    <name evidence="2" type="ORF">C8P69_10557</name>
</gene>
<sequence length="77" mass="7883">MKTLLAAAVAVAISSAAFAQTPDTCAGYLKALADMQAAMRQSGATPPPTDPNDAKIIAYCRANPNAPLADAMTKAFQ</sequence>
<dbReference type="AlphaFoldDB" id="A0A2T4Z299"/>
<evidence type="ECO:0000313" key="3">
    <source>
        <dbReference type="Proteomes" id="UP000241808"/>
    </source>
</evidence>
<protein>
    <submittedName>
        <fullName evidence="2">Uncharacterized protein</fullName>
    </submittedName>
</protein>
<comment type="caution">
    <text evidence="2">The sequence shown here is derived from an EMBL/GenBank/DDBJ whole genome shotgun (WGS) entry which is preliminary data.</text>
</comment>
<proteinExistence type="predicted"/>
<dbReference type="RefSeq" id="WP_108177661.1">
    <property type="nucleotide sequence ID" value="NZ_JAIESU010000039.1"/>
</dbReference>
<feature type="signal peptide" evidence="1">
    <location>
        <begin position="1"/>
        <end position="19"/>
    </location>
</feature>
<dbReference type="EMBL" id="PZZL01000005">
    <property type="protein sequence ID" value="PTM54907.1"/>
    <property type="molecule type" value="Genomic_DNA"/>
</dbReference>
<dbReference type="OrthoDB" id="8481599at2"/>
<accession>A0A2T4Z299</accession>